<name>A0A0N9XET5_PSEFL</name>
<dbReference type="PROSITE" id="PS01124">
    <property type="entry name" value="HTH_ARAC_FAMILY_2"/>
    <property type="match status" value="1"/>
</dbReference>
<accession>A0A0N9XET5</accession>
<dbReference type="SMART" id="SM00342">
    <property type="entry name" value="HTH_ARAC"/>
    <property type="match status" value="1"/>
</dbReference>
<evidence type="ECO:0000256" key="2">
    <source>
        <dbReference type="ARBA" id="ARBA00023015"/>
    </source>
</evidence>
<dbReference type="Proteomes" id="UP000059425">
    <property type="component" value="Chromosome"/>
</dbReference>
<proteinExistence type="predicted"/>
<reference evidence="7 8" key="2">
    <citation type="journal article" date="2018" name="Nature">
        <title>Mutant phenotypes for thousands of bacterial genes of unknown function.</title>
        <authorList>
            <person name="Price M.N."/>
            <person name="Wetmore K.M."/>
            <person name="Waters R.J."/>
            <person name="Callaghan M."/>
            <person name="Ray J."/>
            <person name="Liu H."/>
            <person name="Kuehl J.V."/>
            <person name="Melnyk R.A."/>
            <person name="Lamson J.S."/>
            <person name="Suh Y."/>
            <person name="Carlson H.K."/>
            <person name="Esquivel Z."/>
            <person name="Sadeeshkumar H."/>
            <person name="Chakraborty R."/>
            <person name="Zane G.M."/>
            <person name="Rubin B.E."/>
            <person name="Wall J.D."/>
            <person name="Visel A."/>
            <person name="Bristow J."/>
            <person name="Blow M.J."/>
            <person name="Arkin A.P."/>
            <person name="Deutschbauer A.M."/>
        </authorList>
    </citation>
    <scope>NUCLEOTIDE SEQUENCE [LARGE SCALE GENOMIC DNA]</scope>
    <source>
        <strain evidence="7 8">FW300-N2C3</strain>
    </source>
</reference>
<evidence type="ECO:0000313" key="7">
    <source>
        <dbReference type="EMBL" id="ALI10026.1"/>
    </source>
</evidence>
<dbReference type="GO" id="GO:0009893">
    <property type="term" value="P:positive regulation of metabolic process"/>
    <property type="evidence" value="ECO:0007669"/>
    <property type="project" value="UniProtKB-ARBA"/>
</dbReference>
<dbReference type="GO" id="GO:0003700">
    <property type="term" value="F:DNA-binding transcription factor activity"/>
    <property type="evidence" value="ECO:0007669"/>
    <property type="project" value="InterPro"/>
</dbReference>
<keyword evidence="3" id="KW-0238">DNA-binding</keyword>
<evidence type="ECO:0000256" key="1">
    <source>
        <dbReference type="ARBA" id="ARBA00004496"/>
    </source>
</evidence>
<dbReference type="Pfam" id="PF12833">
    <property type="entry name" value="HTH_18"/>
    <property type="match status" value="1"/>
</dbReference>
<dbReference type="InterPro" id="IPR018060">
    <property type="entry name" value="HTH_AraC"/>
</dbReference>
<dbReference type="RefSeq" id="WP_060742147.1">
    <property type="nucleotide sequence ID" value="NZ_CP012831.1"/>
</dbReference>
<sequence length="330" mass="37239">MNNDNMAQPAVSSDGLPMLPINRFRTTDIDEHARNMGGWQVCYDQLTPGRFDGELIEFRSDWMQLVRDRSNQALTKQGMAWEGAITFSVPLSADGPVFCSGHPIVEPSLLVAHGHNLPELRTPQHLDLLGVAIDEQALEHVLERQGSRFRITDLPKCYRLGNSTLPAELAALFDELEGGEQGRDSLLGYESIRRGLRDTVMLHILELVAPDEAPPLSPTARKRMVDRAREYALAHVDEPLSILDLCNHIGASRRKLQYCFQETLGINPVAYLRALRLNAVRRELRNGDQVLGVQEVAARWGFWHLSRFSSDYRTLFGETPSHTLRRTHLC</sequence>
<dbReference type="PANTHER" id="PTHR46796">
    <property type="entry name" value="HTH-TYPE TRANSCRIPTIONAL ACTIVATOR RHAS-RELATED"/>
    <property type="match status" value="1"/>
</dbReference>
<organism evidence="7 8">
    <name type="scientific">Pseudomonas fluorescens</name>
    <dbReference type="NCBI Taxonomy" id="294"/>
    <lineage>
        <taxon>Bacteria</taxon>
        <taxon>Pseudomonadati</taxon>
        <taxon>Pseudomonadota</taxon>
        <taxon>Gammaproteobacteria</taxon>
        <taxon>Pseudomonadales</taxon>
        <taxon>Pseudomonadaceae</taxon>
        <taxon>Pseudomonas</taxon>
    </lineage>
</organism>
<dbReference type="PANTHER" id="PTHR46796:SF12">
    <property type="entry name" value="HTH-TYPE DNA-BINDING TRANSCRIPTIONAL ACTIVATOR EUTR"/>
    <property type="match status" value="1"/>
</dbReference>
<dbReference type="Gene3D" id="1.10.10.60">
    <property type="entry name" value="Homeodomain-like"/>
    <property type="match status" value="1"/>
</dbReference>
<dbReference type="InterPro" id="IPR018062">
    <property type="entry name" value="HTH_AraC-typ_CS"/>
</dbReference>
<reference evidence="8" key="1">
    <citation type="submission" date="2015-09" db="EMBL/GenBank/DDBJ databases">
        <title>Whole genome sequence of Pseudomonas fluorescens FW300-N2C3.</title>
        <authorList>
            <person name="Ray J."/>
            <person name="Melnyk R."/>
            <person name="Deutschbauer A."/>
        </authorList>
    </citation>
    <scope>NUCLEOTIDE SEQUENCE [LARGE SCALE GENOMIC DNA]</scope>
    <source>
        <strain evidence="8">FW300-N2C3</strain>
    </source>
</reference>
<dbReference type="SUPFAM" id="SSF46689">
    <property type="entry name" value="Homeodomain-like"/>
    <property type="match status" value="2"/>
</dbReference>
<dbReference type="InterPro" id="IPR009057">
    <property type="entry name" value="Homeodomain-like_sf"/>
</dbReference>
<dbReference type="GO" id="GO:0005737">
    <property type="term" value="C:cytoplasm"/>
    <property type="evidence" value="ECO:0007669"/>
    <property type="project" value="UniProtKB-SubCell"/>
</dbReference>
<dbReference type="InterPro" id="IPR050204">
    <property type="entry name" value="AraC_XylS_family_regulators"/>
</dbReference>
<evidence type="ECO:0000256" key="4">
    <source>
        <dbReference type="ARBA" id="ARBA00023163"/>
    </source>
</evidence>
<evidence type="ECO:0000256" key="5">
    <source>
        <dbReference type="ARBA" id="ARBA00037345"/>
    </source>
</evidence>
<comment type="function">
    <text evidence="5">Regulatory protein of the TOL plasmid xyl operons. XylS activates the xylXYZLTEGFJQKIH operon required for the degradation of toluene, m-xylene and p-xylene.</text>
</comment>
<dbReference type="OrthoDB" id="6003540at2"/>
<dbReference type="AlphaFoldDB" id="A0A0N9XET5"/>
<keyword evidence="4" id="KW-0804">Transcription</keyword>
<dbReference type="GO" id="GO:0043565">
    <property type="term" value="F:sequence-specific DNA binding"/>
    <property type="evidence" value="ECO:0007669"/>
    <property type="project" value="InterPro"/>
</dbReference>
<gene>
    <name evidence="7" type="ORF">AO356_25465</name>
</gene>
<evidence type="ECO:0000313" key="8">
    <source>
        <dbReference type="Proteomes" id="UP000059425"/>
    </source>
</evidence>
<feature type="domain" description="HTH araC/xylS-type" evidence="6">
    <location>
        <begin position="226"/>
        <end position="326"/>
    </location>
</feature>
<evidence type="ECO:0000259" key="6">
    <source>
        <dbReference type="PROSITE" id="PS01124"/>
    </source>
</evidence>
<evidence type="ECO:0000256" key="3">
    <source>
        <dbReference type="ARBA" id="ARBA00023125"/>
    </source>
</evidence>
<dbReference type="EMBL" id="CP012831">
    <property type="protein sequence ID" value="ALI10026.1"/>
    <property type="molecule type" value="Genomic_DNA"/>
</dbReference>
<dbReference type="PROSITE" id="PS00041">
    <property type="entry name" value="HTH_ARAC_FAMILY_1"/>
    <property type="match status" value="1"/>
</dbReference>
<protein>
    <submittedName>
        <fullName evidence="7">AraC family transcriptional regulator</fullName>
    </submittedName>
</protein>
<keyword evidence="2" id="KW-0805">Transcription regulation</keyword>
<comment type="subcellular location">
    <subcellularLocation>
        <location evidence="1">Cytoplasm</location>
    </subcellularLocation>
</comment>